<keyword evidence="3" id="KW-1185">Reference proteome</keyword>
<gene>
    <name evidence="2" type="ORF">SAMN02982927_00202</name>
</gene>
<sequence>MIIHLTPFILCALMFFHPVVSHAANITQIIKADRPETSELMEHQSDLIVSVHLDQHIRKWDTGQRLPSGEHFINAEQILHIHNQLKGQAPSPALLLTTGVEPLPDPESPLNTQYTGPLADGDYVLFLKHFQDPNHFILSGGFCAVYPVVFGKLIALDDGFKEFGGKTIPELQQLLHSE</sequence>
<dbReference type="OrthoDB" id="2844905at2"/>
<feature type="chain" id="PRO_5011664279" description="Cyclophilin-like domain-containing protein" evidence="1">
    <location>
        <begin position="24"/>
        <end position="178"/>
    </location>
</feature>
<dbReference type="EMBL" id="FOOY01000003">
    <property type="protein sequence ID" value="SFF97177.1"/>
    <property type="molecule type" value="Genomic_DNA"/>
</dbReference>
<accession>A0A1I2N634</accession>
<proteinExistence type="predicted"/>
<organism evidence="2 3">
    <name type="scientific">Sporolactobacillus nakayamae</name>
    <dbReference type="NCBI Taxonomy" id="269670"/>
    <lineage>
        <taxon>Bacteria</taxon>
        <taxon>Bacillati</taxon>
        <taxon>Bacillota</taxon>
        <taxon>Bacilli</taxon>
        <taxon>Bacillales</taxon>
        <taxon>Sporolactobacillaceae</taxon>
        <taxon>Sporolactobacillus</taxon>
    </lineage>
</organism>
<name>A0A1I2N634_9BACL</name>
<feature type="signal peptide" evidence="1">
    <location>
        <begin position="1"/>
        <end position="23"/>
    </location>
</feature>
<protein>
    <recommendedName>
        <fullName evidence="4">Cyclophilin-like domain-containing protein</fullName>
    </recommendedName>
</protein>
<evidence type="ECO:0000256" key="1">
    <source>
        <dbReference type="SAM" id="SignalP"/>
    </source>
</evidence>
<dbReference type="RefSeq" id="WP_093669175.1">
    <property type="nucleotide sequence ID" value="NZ_FOOY01000003.1"/>
</dbReference>
<evidence type="ECO:0000313" key="3">
    <source>
        <dbReference type="Proteomes" id="UP000198752"/>
    </source>
</evidence>
<reference evidence="3" key="1">
    <citation type="submission" date="2016-10" db="EMBL/GenBank/DDBJ databases">
        <authorList>
            <person name="Varghese N."/>
            <person name="Submissions S."/>
        </authorList>
    </citation>
    <scope>NUCLEOTIDE SEQUENCE [LARGE SCALE GENOMIC DNA]</scope>
    <source>
        <strain evidence="3">ATCC 700379</strain>
    </source>
</reference>
<keyword evidence="1" id="KW-0732">Signal</keyword>
<dbReference type="AlphaFoldDB" id="A0A1I2N634"/>
<evidence type="ECO:0000313" key="2">
    <source>
        <dbReference type="EMBL" id="SFF97177.1"/>
    </source>
</evidence>
<dbReference type="Proteomes" id="UP000198752">
    <property type="component" value="Unassembled WGS sequence"/>
</dbReference>
<evidence type="ECO:0008006" key="4">
    <source>
        <dbReference type="Google" id="ProtNLM"/>
    </source>
</evidence>